<name>A0A482VMN6_ASBVE</name>
<dbReference type="Proteomes" id="UP000292052">
    <property type="component" value="Unassembled WGS sequence"/>
</dbReference>
<sequence>MNTEIEENIRKNVPWSQLPAHIKQILNNSVKEYERYVVSFSIKNQLRYRGNLVRHIVRDEKRYYERIVAYSKERLMLFPYHLADMVVKGLRITPFNYYISVVEKLMQAEKSYDTLPNFTAADCLRLLGIGRNEYIELMNKSRSNRGRLFGKKNVRGLLPKVPCDIHIEPWWRVEVGLVLEEDIKLVNEEELAVIDKLIDLGSQTAGELNYQIVLSLYKKGLIYLDVPITAVDCIQVPPLQGFVMNRVLGDYFETLLYKIFVSIDEHTTVGELAGVLQVDTELVKQAVSLYCRLQFARKLDPETEKDRARRHLSWTAAPIQELSRSIEETPLTLTLSKENDIHSSQDIQSPQSDVPDSPANTTLTRKGHRVAFLFDSTLTAFLMMGNLSPGLKKHAVTMFEVGKLCDESLDSFLSELEKVSVLDAEGEGEARRFFDHAVILRSTILALRKLPRPGLDLVRLESLHSLDEATCSRLLQKKYNLLVSMAPLSREVRPVVSLNPPHLGPAVPEVNSLWFKLFLYHITGYGPPSLLLVKGTEIKQLPRMFLGYSRLLVTTWLHEPAVIPVSNILHVNAAAQYSPILIQAYGVHQPAETYIIPFPFRPDTPSRSFCEIQTDLQFRNHPAVKFLSSIVDLEHNCGYLTFASIGVLDFGCASKEPTVKLGRNHRHINAGDAFAVGINGGDSPISVAGVARQNETNKTEPLSITNENFSFTSAKATRPPPPDDVDRQLQSPDESHFALTPVSSSQCSSPANGFTSKECSELLQQELDELDQKDVSVAKEAMEDSVMRHAISIDGLMSPTDENISMFTRSRLEEDNKSKTTKQTKSDDNYGEVWTLLDCHFGIPLFDVNANTKICDTIVTGGLTDSNSLENLVESSRKLGSALLDFISQCQYYAGENMEIMKRGRLVPLPRYNLVFDNGKVSEWSGK</sequence>
<evidence type="ECO:0000259" key="4">
    <source>
        <dbReference type="Pfam" id="PF14648"/>
    </source>
</evidence>
<feature type="compositionally biased region" description="Polar residues" evidence="2">
    <location>
        <begin position="344"/>
        <end position="362"/>
    </location>
</feature>
<keyword evidence="6" id="KW-1185">Reference proteome</keyword>
<dbReference type="InterPro" id="IPR028091">
    <property type="entry name" value="FAM91_N_dom"/>
</dbReference>
<evidence type="ECO:0000256" key="2">
    <source>
        <dbReference type="SAM" id="MobiDB-lite"/>
    </source>
</evidence>
<comment type="similarity">
    <text evidence="1">Belongs to the FAM91 family.</text>
</comment>
<feature type="domain" description="FAM91 C-terminal" evidence="4">
    <location>
        <begin position="368"/>
        <end position="643"/>
    </location>
</feature>
<evidence type="ECO:0000313" key="6">
    <source>
        <dbReference type="Proteomes" id="UP000292052"/>
    </source>
</evidence>
<dbReference type="OrthoDB" id="275996at2759"/>
<dbReference type="PANTHER" id="PTHR28441">
    <property type="entry name" value="PROTEIN FAM91A1"/>
    <property type="match status" value="1"/>
</dbReference>
<feature type="domain" description="FAM91 C-terminal" evidence="4">
    <location>
        <begin position="804"/>
        <end position="922"/>
    </location>
</feature>
<evidence type="ECO:0000313" key="5">
    <source>
        <dbReference type="EMBL" id="RZC34040.1"/>
    </source>
</evidence>
<gene>
    <name evidence="5" type="ORF">BDFB_004779</name>
</gene>
<dbReference type="InterPro" id="IPR028097">
    <property type="entry name" value="FAM91_C_dom"/>
</dbReference>
<dbReference type="STRING" id="1661398.A0A482VMN6"/>
<dbReference type="PANTHER" id="PTHR28441:SF2">
    <property type="entry name" value="PROTEIN FAM91A1"/>
    <property type="match status" value="1"/>
</dbReference>
<dbReference type="Pfam" id="PF14648">
    <property type="entry name" value="FAM91_C"/>
    <property type="match status" value="2"/>
</dbReference>
<feature type="compositionally biased region" description="Polar residues" evidence="2">
    <location>
        <begin position="741"/>
        <end position="755"/>
    </location>
</feature>
<reference evidence="5 6" key="1">
    <citation type="submission" date="2017-03" db="EMBL/GenBank/DDBJ databases">
        <title>Genome of the blue death feigning beetle - Asbolus verrucosus.</title>
        <authorList>
            <person name="Rider S.D."/>
        </authorList>
    </citation>
    <scope>NUCLEOTIDE SEQUENCE [LARGE SCALE GENOMIC DNA]</scope>
    <source>
        <strain evidence="5">Butters</strain>
        <tissue evidence="5">Head and leg muscle</tissue>
    </source>
</reference>
<feature type="compositionally biased region" description="Polar residues" evidence="2">
    <location>
        <begin position="695"/>
        <end position="715"/>
    </location>
</feature>
<feature type="domain" description="FAM91 N-terminal" evidence="3">
    <location>
        <begin position="9"/>
        <end position="314"/>
    </location>
</feature>
<feature type="region of interest" description="Disordered" evidence="2">
    <location>
        <begin position="695"/>
        <end position="730"/>
    </location>
</feature>
<dbReference type="EMBL" id="QDEB01083528">
    <property type="protein sequence ID" value="RZC34040.1"/>
    <property type="molecule type" value="Genomic_DNA"/>
</dbReference>
<feature type="region of interest" description="Disordered" evidence="2">
    <location>
        <begin position="342"/>
        <end position="362"/>
    </location>
</feature>
<evidence type="ECO:0000256" key="1">
    <source>
        <dbReference type="ARBA" id="ARBA00010319"/>
    </source>
</evidence>
<dbReference type="AlphaFoldDB" id="A0A482VMN6"/>
<protein>
    <submittedName>
        <fullName evidence="5">FAM91 C domain containing protein</fullName>
    </submittedName>
</protein>
<accession>A0A482VMN6</accession>
<proteinExistence type="inferred from homology"/>
<feature type="region of interest" description="Disordered" evidence="2">
    <location>
        <begin position="736"/>
        <end position="755"/>
    </location>
</feature>
<evidence type="ECO:0000259" key="3">
    <source>
        <dbReference type="Pfam" id="PF14647"/>
    </source>
</evidence>
<comment type="caution">
    <text evidence="5">The sequence shown here is derived from an EMBL/GenBank/DDBJ whole genome shotgun (WGS) entry which is preliminary data.</text>
</comment>
<organism evidence="5 6">
    <name type="scientific">Asbolus verrucosus</name>
    <name type="common">Desert ironclad beetle</name>
    <dbReference type="NCBI Taxonomy" id="1661398"/>
    <lineage>
        <taxon>Eukaryota</taxon>
        <taxon>Metazoa</taxon>
        <taxon>Ecdysozoa</taxon>
        <taxon>Arthropoda</taxon>
        <taxon>Hexapoda</taxon>
        <taxon>Insecta</taxon>
        <taxon>Pterygota</taxon>
        <taxon>Neoptera</taxon>
        <taxon>Endopterygota</taxon>
        <taxon>Coleoptera</taxon>
        <taxon>Polyphaga</taxon>
        <taxon>Cucujiformia</taxon>
        <taxon>Tenebrionidae</taxon>
        <taxon>Pimeliinae</taxon>
        <taxon>Asbolus</taxon>
    </lineage>
</organism>
<dbReference type="InterPro" id="IPR039199">
    <property type="entry name" value="FAM91"/>
</dbReference>
<dbReference type="Pfam" id="PF14647">
    <property type="entry name" value="FAM91_N"/>
    <property type="match status" value="1"/>
</dbReference>